<evidence type="ECO:0000259" key="4">
    <source>
        <dbReference type="Pfam" id="PF18962"/>
    </source>
</evidence>
<feature type="chain" id="PRO_5019270087" evidence="2">
    <location>
        <begin position="28"/>
        <end position="451"/>
    </location>
</feature>
<dbReference type="AlphaFoldDB" id="A0A444HAL0"/>
<dbReference type="InterPro" id="IPR026444">
    <property type="entry name" value="Secre_tail"/>
</dbReference>
<evidence type="ECO:0000256" key="1">
    <source>
        <dbReference type="ARBA" id="ARBA00022729"/>
    </source>
</evidence>
<dbReference type="Pfam" id="PF18962">
    <property type="entry name" value="Por_Secre_tail"/>
    <property type="match status" value="1"/>
</dbReference>
<dbReference type="EMBL" id="SBII01000006">
    <property type="protein sequence ID" value="RWX00237.1"/>
    <property type="molecule type" value="Genomic_DNA"/>
</dbReference>
<reference evidence="5 6" key="1">
    <citation type="submission" date="2019-01" db="EMBL/GenBank/DDBJ databases">
        <title>Flavobacterium sp. nov.,isolated from freshwater.</title>
        <authorList>
            <person name="Zhang R."/>
            <person name="Du Z.-J."/>
        </authorList>
    </citation>
    <scope>NUCLEOTIDE SEQUENCE [LARGE SCALE GENOMIC DNA]</scope>
    <source>
        <strain evidence="5 6">1E403</strain>
    </source>
</reference>
<dbReference type="Gene3D" id="2.120.10.30">
    <property type="entry name" value="TolB, C-terminal domain"/>
    <property type="match status" value="1"/>
</dbReference>
<dbReference type="PANTHER" id="PTHR19328:SF75">
    <property type="entry name" value="ALDOSE SUGAR DEHYDROGENASE YLII"/>
    <property type="match status" value="1"/>
</dbReference>
<dbReference type="InterPro" id="IPR011041">
    <property type="entry name" value="Quinoprot_gluc/sorb_DH_b-prop"/>
</dbReference>
<organism evidence="5 6">
    <name type="scientific">Flavobacterium cerinum</name>
    <dbReference type="NCBI Taxonomy" id="2502784"/>
    <lineage>
        <taxon>Bacteria</taxon>
        <taxon>Pseudomonadati</taxon>
        <taxon>Bacteroidota</taxon>
        <taxon>Flavobacteriia</taxon>
        <taxon>Flavobacteriales</taxon>
        <taxon>Flavobacteriaceae</taxon>
        <taxon>Flavobacterium</taxon>
    </lineage>
</organism>
<evidence type="ECO:0000313" key="6">
    <source>
        <dbReference type="Proteomes" id="UP000287527"/>
    </source>
</evidence>
<name>A0A444HAL0_9FLAO</name>
<feature type="signal peptide" evidence="2">
    <location>
        <begin position="1"/>
        <end position="27"/>
    </location>
</feature>
<dbReference type="InterPro" id="IPR012938">
    <property type="entry name" value="Glc/Sorbosone_DH"/>
</dbReference>
<dbReference type="Proteomes" id="UP000287527">
    <property type="component" value="Unassembled WGS sequence"/>
</dbReference>
<comment type="caution">
    <text evidence="5">The sequence shown here is derived from an EMBL/GenBank/DDBJ whole genome shotgun (WGS) entry which is preliminary data.</text>
</comment>
<dbReference type="OrthoDB" id="9770043at2"/>
<dbReference type="SUPFAM" id="SSF50952">
    <property type="entry name" value="Soluble quinoprotein glucose dehydrogenase"/>
    <property type="match status" value="1"/>
</dbReference>
<keyword evidence="6" id="KW-1185">Reference proteome</keyword>
<accession>A0A444HAL0</accession>
<dbReference type="Pfam" id="PF07995">
    <property type="entry name" value="GSDH"/>
    <property type="match status" value="1"/>
</dbReference>
<evidence type="ECO:0000259" key="3">
    <source>
        <dbReference type="Pfam" id="PF07995"/>
    </source>
</evidence>
<dbReference type="NCBIfam" id="TIGR04183">
    <property type="entry name" value="Por_Secre_tail"/>
    <property type="match status" value="1"/>
</dbReference>
<dbReference type="RefSeq" id="WP_128389864.1">
    <property type="nucleotide sequence ID" value="NZ_SBII01000006.1"/>
</dbReference>
<evidence type="ECO:0000256" key="2">
    <source>
        <dbReference type="SAM" id="SignalP"/>
    </source>
</evidence>
<evidence type="ECO:0000313" key="5">
    <source>
        <dbReference type="EMBL" id="RWX00237.1"/>
    </source>
</evidence>
<gene>
    <name evidence="5" type="ORF">EPI11_10160</name>
</gene>
<feature type="domain" description="Secretion system C-terminal sorting" evidence="4">
    <location>
        <begin position="379"/>
        <end position="450"/>
    </location>
</feature>
<dbReference type="PANTHER" id="PTHR19328">
    <property type="entry name" value="HEDGEHOG-INTERACTING PROTEIN"/>
    <property type="match status" value="1"/>
</dbReference>
<sequence length="451" mass="49341">MKTKLLLFALILSGVGFSQSISLQPFATGFSEPVEIVNAGDSRLFVVEQGGRIKILNADKTVNPTVFLDISGLVTFGGEQGLLGLAFHPDYATNGYFYVDYVNTDGNTVIARYTRSAGNQNTADPSSALIMLTVEQPFENHNGGCLRFGPDNYLYIAMGDGGSAGDPGNRAQNKNEHLGKLLRLDVDAPAPYIPAGNPFVGIDGADEVWAYGLRNPWKFSFSRVNNHYLWIADVGQGIWEEINRMSPTTAGVNYGWKCYEGNEEFNFSECSLVEMYTMPVAQYANNNTSRCSITGGYVYTGTTYPNMLDKYFFADYCTGEIGILNTISYTITWRPGEAGTTTFGEDINGELYVAAGNSIYSLKDTTAGTDDFDATRLSVYPNPAKDEVFIDLKDITNTGIASIFDITGKRLVQQSIETNSTRIDTSMLQNGIYLLTIETSGSKFSSKLVID</sequence>
<dbReference type="InterPro" id="IPR011042">
    <property type="entry name" value="6-blade_b-propeller_TolB-like"/>
</dbReference>
<feature type="domain" description="Glucose/Sorbosone dehydrogenase" evidence="3">
    <location>
        <begin position="31"/>
        <end position="314"/>
    </location>
</feature>
<protein>
    <submittedName>
        <fullName evidence="5">T9SS type A sorting domain-containing protein</fullName>
    </submittedName>
</protein>
<proteinExistence type="predicted"/>
<keyword evidence="1 2" id="KW-0732">Signal</keyword>